<feature type="domain" description="Glycosyltransferase 2-like" evidence="4">
    <location>
        <begin position="4"/>
        <end position="172"/>
    </location>
</feature>
<evidence type="ECO:0000256" key="2">
    <source>
        <dbReference type="ARBA" id="ARBA00022676"/>
    </source>
</evidence>
<dbReference type="GO" id="GO:0035269">
    <property type="term" value="P:protein O-linked glycosylation via mannose"/>
    <property type="evidence" value="ECO:0007669"/>
    <property type="project" value="TreeGrafter"/>
</dbReference>
<comment type="caution">
    <text evidence="5">The sequence shown here is derived from an EMBL/GenBank/DDBJ whole genome shotgun (WGS) entry which is preliminary data.</text>
</comment>
<evidence type="ECO:0000256" key="3">
    <source>
        <dbReference type="ARBA" id="ARBA00022679"/>
    </source>
</evidence>
<dbReference type="Pfam" id="PF00535">
    <property type="entry name" value="Glycos_transf_2"/>
    <property type="match status" value="1"/>
</dbReference>
<dbReference type="SUPFAM" id="SSF53448">
    <property type="entry name" value="Nucleotide-diphospho-sugar transferases"/>
    <property type="match status" value="1"/>
</dbReference>
<dbReference type="Proteomes" id="UP000177080">
    <property type="component" value="Unassembled WGS sequence"/>
</dbReference>
<name>A0A1F4ZBE3_9BACT</name>
<dbReference type="Gene3D" id="3.90.550.10">
    <property type="entry name" value="Spore Coat Polysaccharide Biosynthesis Protein SpsA, Chain A"/>
    <property type="match status" value="1"/>
</dbReference>
<dbReference type="InterPro" id="IPR039528">
    <property type="entry name" value="DPM1-like"/>
</dbReference>
<evidence type="ECO:0000256" key="1">
    <source>
        <dbReference type="ARBA" id="ARBA00006739"/>
    </source>
</evidence>
<dbReference type="GO" id="GO:0004582">
    <property type="term" value="F:dolichyl-phosphate beta-D-mannosyltransferase activity"/>
    <property type="evidence" value="ECO:0007669"/>
    <property type="project" value="InterPro"/>
</dbReference>
<dbReference type="EMBL" id="MEXN01000006">
    <property type="protein sequence ID" value="OGD03511.1"/>
    <property type="molecule type" value="Genomic_DNA"/>
</dbReference>
<dbReference type="InterPro" id="IPR001173">
    <property type="entry name" value="Glyco_trans_2-like"/>
</dbReference>
<evidence type="ECO:0000313" key="6">
    <source>
        <dbReference type="Proteomes" id="UP000177080"/>
    </source>
</evidence>
<evidence type="ECO:0000259" key="4">
    <source>
        <dbReference type="Pfam" id="PF00535"/>
    </source>
</evidence>
<dbReference type="GO" id="GO:0016020">
    <property type="term" value="C:membrane"/>
    <property type="evidence" value="ECO:0007669"/>
    <property type="project" value="GOC"/>
</dbReference>
<keyword evidence="3" id="KW-0808">Transferase</keyword>
<keyword evidence="2" id="KW-0328">Glycosyltransferase</keyword>
<sequence>MIRILIPVYNEEKNIRGCVLEIHKILKNDRHKFYLVDDGSKDKSRKILNELARTLPAVVLGHASNRGVAEALKTGLGELERDGRDEDILIIMEGDGTSTPELIRVITDKIRGGADLVIASRYVPGGEYRNFPLRRLALSRLANLTLGLFFPKDGVKDYTIFYRAYKMRVIKKTIKEYKSDLIKTKYFTANSELLVKCMEFTDKIEEVPFVYDYGKKKGTSGMKIVRNVKQYFRLIANKFES</sequence>
<dbReference type="InterPro" id="IPR029044">
    <property type="entry name" value="Nucleotide-diphossugar_trans"/>
</dbReference>
<evidence type="ECO:0000313" key="5">
    <source>
        <dbReference type="EMBL" id="OGD03511.1"/>
    </source>
</evidence>
<organism evidence="5 6">
    <name type="scientific">Candidatus Amesbacteria bacterium RIFCSPLOWO2_01_FULL_48_25</name>
    <dbReference type="NCBI Taxonomy" id="1797259"/>
    <lineage>
        <taxon>Bacteria</taxon>
        <taxon>Candidatus Amesiibacteriota</taxon>
    </lineage>
</organism>
<comment type="similarity">
    <text evidence="1">Belongs to the glycosyltransferase 2 family.</text>
</comment>
<dbReference type="STRING" id="1797259.A2989_02700"/>
<gene>
    <name evidence="5" type="ORF">A2989_02700</name>
</gene>
<dbReference type="AlphaFoldDB" id="A0A1F4ZBE3"/>
<dbReference type="PANTHER" id="PTHR43398:SF1">
    <property type="entry name" value="DOLICHOL-PHOSPHATE MANNOSYLTRANSFERASE SUBUNIT 1"/>
    <property type="match status" value="1"/>
</dbReference>
<dbReference type="GO" id="GO:0006488">
    <property type="term" value="P:dolichol-linked oligosaccharide biosynthetic process"/>
    <property type="evidence" value="ECO:0007669"/>
    <property type="project" value="TreeGrafter"/>
</dbReference>
<accession>A0A1F4ZBE3</accession>
<dbReference type="PANTHER" id="PTHR43398">
    <property type="entry name" value="DOLICHOL-PHOSPHATE MANNOSYLTRANSFERASE SUBUNIT 1"/>
    <property type="match status" value="1"/>
</dbReference>
<dbReference type="GO" id="GO:0006506">
    <property type="term" value="P:GPI anchor biosynthetic process"/>
    <property type="evidence" value="ECO:0007669"/>
    <property type="project" value="TreeGrafter"/>
</dbReference>
<proteinExistence type="inferred from homology"/>
<reference evidence="5 6" key="1">
    <citation type="journal article" date="2016" name="Nat. Commun.">
        <title>Thousands of microbial genomes shed light on interconnected biogeochemical processes in an aquifer system.</title>
        <authorList>
            <person name="Anantharaman K."/>
            <person name="Brown C.T."/>
            <person name="Hug L.A."/>
            <person name="Sharon I."/>
            <person name="Castelle C.J."/>
            <person name="Probst A.J."/>
            <person name="Thomas B.C."/>
            <person name="Singh A."/>
            <person name="Wilkins M.J."/>
            <person name="Karaoz U."/>
            <person name="Brodie E.L."/>
            <person name="Williams K.H."/>
            <person name="Hubbard S.S."/>
            <person name="Banfield J.F."/>
        </authorList>
    </citation>
    <scope>NUCLEOTIDE SEQUENCE [LARGE SCALE GENOMIC DNA]</scope>
</reference>
<protein>
    <recommendedName>
        <fullName evidence="4">Glycosyltransferase 2-like domain-containing protein</fullName>
    </recommendedName>
</protein>